<feature type="region of interest" description="Disordered" evidence="1">
    <location>
        <begin position="55"/>
        <end position="76"/>
    </location>
</feature>
<sequence>MGKPRAKEESPPPPFWAWSKSLNRVEGVVMVRAGMGMETAAVSFASAKDPLRTGCDVARGPSKTEPDSNGLTGQDGRRCAKTEVRSRVSRRGAVKLWLCRRCMILSLLDHDAVCRPVEITLRVQVLILTSRKFRRQVYESIAAARSSLFVWSARFFMILASTRRN</sequence>
<evidence type="ECO:0000313" key="3">
    <source>
        <dbReference type="Proteomes" id="UP001243989"/>
    </source>
</evidence>
<dbReference type="RefSeq" id="XP_060450392.1">
    <property type="nucleotide sequence ID" value="XM_060596329.1"/>
</dbReference>
<evidence type="ECO:0000313" key="2">
    <source>
        <dbReference type="EMBL" id="KAK1654348.1"/>
    </source>
</evidence>
<dbReference type="AlphaFoldDB" id="A0AAJ0EMD7"/>
<accession>A0AAJ0EMD7</accession>
<keyword evidence="3" id="KW-1185">Reference proteome</keyword>
<dbReference type="EMBL" id="JAHMHQ010000002">
    <property type="protein sequence ID" value="KAK1654348.1"/>
    <property type="molecule type" value="Genomic_DNA"/>
</dbReference>
<dbReference type="Proteomes" id="UP001243989">
    <property type="component" value="Unassembled WGS sequence"/>
</dbReference>
<evidence type="ECO:0000256" key="1">
    <source>
        <dbReference type="SAM" id="MobiDB-lite"/>
    </source>
</evidence>
<reference evidence="2" key="1">
    <citation type="submission" date="2021-06" db="EMBL/GenBank/DDBJ databases">
        <title>Comparative genomics, transcriptomics and evolutionary studies reveal genomic signatures of adaptation to plant cell wall in hemibiotrophic fungi.</title>
        <authorList>
            <consortium name="DOE Joint Genome Institute"/>
            <person name="Baroncelli R."/>
            <person name="Diaz J.F."/>
            <person name="Benocci T."/>
            <person name="Peng M."/>
            <person name="Battaglia E."/>
            <person name="Haridas S."/>
            <person name="Andreopoulos W."/>
            <person name="Labutti K."/>
            <person name="Pangilinan J."/>
            <person name="Floch G.L."/>
            <person name="Makela M.R."/>
            <person name="Henrissat B."/>
            <person name="Grigoriev I.V."/>
            <person name="Crouch J.A."/>
            <person name="De Vries R.P."/>
            <person name="Sukno S.A."/>
            <person name="Thon M.R."/>
        </authorList>
    </citation>
    <scope>NUCLEOTIDE SEQUENCE</scope>
    <source>
        <strain evidence="2">CBS 102054</strain>
    </source>
</reference>
<proteinExistence type="predicted"/>
<organism evidence="2 3">
    <name type="scientific">Colletotrichum phormii</name>
    <dbReference type="NCBI Taxonomy" id="359342"/>
    <lineage>
        <taxon>Eukaryota</taxon>
        <taxon>Fungi</taxon>
        <taxon>Dikarya</taxon>
        <taxon>Ascomycota</taxon>
        <taxon>Pezizomycotina</taxon>
        <taxon>Sordariomycetes</taxon>
        <taxon>Hypocreomycetidae</taxon>
        <taxon>Glomerellales</taxon>
        <taxon>Glomerellaceae</taxon>
        <taxon>Colletotrichum</taxon>
        <taxon>Colletotrichum acutatum species complex</taxon>
    </lineage>
</organism>
<comment type="caution">
    <text evidence="2">The sequence shown here is derived from an EMBL/GenBank/DDBJ whole genome shotgun (WGS) entry which is preliminary data.</text>
</comment>
<protein>
    <submittedName>
        <fullName evidence="2">Uncharacterized protein</fullName>
    </submittedName>
</protein>
<name>A0AAJ0EMD7_9PEZI</name>
<gene>
    <name evidence="2" type="ORF">BDP81DRAFT_81824</name>
</gene>
<dbReference type="GeneID" id="85481191"/>